<dbReference type="OrthoDB" id="3362817at2759"/>
<dbReference type="InParanoid" id="A0A1Y2BCI5"/>
<evidence type="ECO:0000313" key="3">
    <source>
        <dbReference type="Proteomes" id="UP000193986"/>
    </source>
</evidence>
<comment type="caution">
    <text evidence="2">The sequence shown here is derived from an EMBL/GenBank/DDBJ whole genome shotgun (WGS) entry which is preliminary data.</text>
</comment>
<dbReference type="AlphaFoldDB" id="A0A1Y2BCI5"/>
<organism evidence="2 3">
    <name type="scientific">Naematelia encephala</name>
    <dbReference type="NCBI Taxonomy" id="71784"/>
    <lineage>
        <taxon>Eukaryota</taxon>
        <taxon>Fungi</taxon>
        <taxon>Dikarya</taxon>
        <taxon>Basidiomycota</taxon>
        <taxon>Agaricomycotina</taxon>
        <taxon>Tremellomycetes</taxon>
        <taxon>Tremellales</taxon>
        <taxon>Naemateliaceae</taxon>
        <taxon>Naematelia</taxon>
    </lineage>
</organism>
<feature type="region of interest" description="Disordered" evidence="1">
    <location>
        <begin position="43"/>
        <end position="70"/>
    </location>
</feature>
<protein>
    <recommendedName>
        <fullName evidence="4">Mitochondrial inner-membrane-bound regulator-domain-containing protein</fullName>
    </recommendedName>
</protein>
<proteinExistence type="predicted"/>
<evidence type="ECO:0000313" key="2">
    <source>
        <dbReference type="EMBL" id="ORY32250.1"/>
    </source>
</evidence>
<dbReference type="STRING" id="71784.A0A1Y2BCI5"/>
<feature type="region of interest" description="Disordered" evidence="1">
    <location>
        <begin position="582"/>
        <end position="603"/>
    </location>
</feature>
<dbReference type="EMBL" id="MCFC01000010">
    <property type="protein sequence ID" value="ORY32250.1"/>
    <property type="molecule type" value="Genomic_DNA"/>
</dbReference>
<keyword evidence="3" id="KW-1185">Reference proteome</keyword>
<dbReference type="Proteomes" id="UP000193986">
    <property type="component" value="Unassembled WGS sequence"/>
</dbReference>
<gene>
    <name evidence="2" type="ORF">BCR39DRAFT_523571</name>
</gene>
<evidence type="ECO:0008006" key="4">
    <source>
        <dbReference type="Google" id="ProtNLM"/>
    </source>
</evidence>
<accession>A0A1Y2BCI5</accession>
<name>A0A1Y2BCI5_9TREE</name>
<sequence>MLVVRQLRTPSCRLGSVKCAPVDSTPFAESSAAARRRFTASCPVLDGPTVSSHKQADRKKAGSTRRSRVSFSNAKRLALALKDAPPLAAAPSGNEQVQVSNDVSDQAVPVTPNVRIPLSVEKVQNTPPSMNDLLRIRPQPPKVPLWHEHYPGRYDKVRNTLANAFTKQQMRSFVLGLGIEEKTHWSTTKGELLSLIMENWGWEKARERVIEKAEDEQIFDISAPELFLMLRDRGLMHDILTRQKLGFNIGAQGQDKNKLSVRGSTRALNWFDAMVKGRRKGLVVDEWTAAELHDWRPSEDILSTVSNVAMAYVEQMPNNTFRATTLSSRSAARARQLLAIAELRAKSLSLSRALVAAIPPSTGPTPTKYTLSPFQASEANPIPWAETSGQHSTLFRLSRVSRWSVKPSKKEAAHREERLGSCQVIDVAGSGQDSSLAECLGAAWQGIATGDRKVIARFGHFPYPVAGESFSIFSSPLPDESSRDEAIACVKDLKSTPVFIPSRTPAMTPAAISFNPTIHRRLTYRHENLALTLTFTYTYPEIQAAAKEVVSVAPAAQTLNVNTEDESWQVKLSRFLEKMEKDGLDEPQAEDQGGNQPAQGPLEDGEVALEGSEVTSKDGEAVAAESVEQLVQRRLVGESYKDIKEIDMLLPDRPIDLRLITSSPSVLPLQAIPTSITEHFQLLLEAEGKPQGKAPIAPNIISFSFSDPGLAGRYYIEADEEIRVTENRNEQGVIVRDVRVVDKALGLNREIAHTELEYEASEGGQVSEGFWTELANVSREIGPSSLAPVSDGGYLL</sequence>
<evidence type="ECO:0000256" key="1">
    <source>
        <dbReference type="SAM" id="MobiDB-lite"/>
    </source>
</evidence>
<reference evidence="2 3" key="1">
    <citation type="submission" date="2016-07" db="EMBL/GenBank/DDBJ databases">
        <title>Pervasive Adenine N6-methylation of Active Genes in Fungi.</title>
        <authorList>
            <consortium name="DOE Joint Genome Institute"/>
            <person name="Mondo S.J."/>
            <person name="Dannebaum R.O."/>
            <person name="Kuo R.C."/>
            <person name="Labutti K."/>
            <person name="Haridas S."/>
            <person name="Kuo A."/>
            <person name="Salamov A."/>
            <person name="Ahrendt S.R."/>
            <person name="Lipzen A."/>
            <person name="Sullivan W."/>
            <person name="Andreopoulos W.B."/>
            <person name="Clum A."/>
            <person name="Lindquist E."/>
            <person name="Daum C."/>
            <person name="Ramamoorthy G.K."/>
            <person name="Gryganskyi A."/>
            <person name="Culley D."/>
            <person name="Magnuson J.K."/>
            <person name="James T.Y."/>
            <person name="O'Malley M.A."/>
            <person name="Stajich J.E."/>
            <person name="Spatafora J.W."/>
            <person name="Visel A."/>
            <person name="Grigoriev I.V."/>
        </authorList>
    </citation>
    <scope>NUCLEOTIDE SEQUENCE [LARGE SCALE GENOMIC DNA]</scope>
    <source>
        <strain evidence="2 3">68-887.2</strain>
    </source>
</reference>